<dbReference type="InterPro" id="IPR008278">
    <property type="entry name" value="4-PPantetheinyl_Trfase_dom"/>
</dbReference>
<dbReference type="InterPro" id="IPR050559">
    <property type="entry name" value="P-Pant_transferase_sf"/>
</dbReference>
<name>A0ABP9MC01_9GAMM</name>
<dbReference type="PANTHER" id="PTHR12215">
    <property type="entry name" value="PHOSPHOPANTETHEINE TRANSFERASE"/>
    <property type="match status" value="1"/>
</dbReference>
<comment type="caution">
    <text evidence="4">The sequence shown here is derived from an EMBL/GenBank/DDBJ whole genome shotgun (WGS) entry which is preliminary data.</text>
</comment>
<evidence type="ECO:0000313" key="4">
    <source>
        <dbReference type="EMBL" id="GAA5093272.1"/>
    </source>
</evidence>
<dbReference type="Pfam" id="PF01648">
    <property type="entry name" value="ACPS"/>
    <property type="match status" value="1"/>
</dbReference>
<reference evidence="5" key="1">
    <citation type="journal article" date="2019" name="Int. J. Syst. Evol. Microbiol.">
        <title>The Global Catalogue of Microorganisms (GCM) 10K type strain sequencing project: providing services to taxonomists for standard genome sequencing and annotation.</title>
        <authorList>
            <consortium name="The Broad Institute Genomics Platform"/>
            <consortium name="The Broad Institute Genome Sequencing Center for Infectious Disease"/>
            <person name="Wu L."/>
            <person name="Ma J."/>
        </authorList>
    </citation>
    <scope>NUCLEOTIDE SEQUENCE [LARGE SCALE GENOMIC DNA]</scope>
    <source>
        <strain evidence="5">JCM 18424</strain>
    </source>
</reference>
<dbReference type="EMBL" id="BAABKE010000001">
    <property type="protein sequence ID" value="GAA5093272.1"/>
    <property type="molecule type" value="Genomic_DNA"/>
</dbReference>
<keyword evidence="5" id="KW-1185">Reference proteome</keyword>
<evidence type="ECO:0000256" key="2">
    <source>
        <dbReference type="ARBA" id="ARBA00022679"/>
    </source>
</evidence>
<sequence length="233" mass="27235">MNLKHIIVQMPINDITLTWARNNFPHLTQTQYSDKRNNYLLLSRSLLEYILQQYFNIHKLPEIAYLKHGKPYFLHHSELSFNITHTNHTMAIIVANNAPVGIDIEMIKIRKNFQGLEEKVLHTIEKSWLTQQPNYLHGFFTLWSAKEAYLKATGTGLSGLTTLRLDMHQQFAYGPLENGYLYIDTEPKNESFVCYLPTKITPNLYSFDGQVLMPFSREWQAIKCISHYPKKTN</sequence>
<proteinExistence type="inferred from homology"/>
<feature type="domain" description="4'-phosphopantetheinyl transferase" evidence="3">
    <location>
        <begin position="99"/>
        <end position="164"/>
    </location>
</feature>
<evidence type="ECO:0000256" key="1">
    <source>
        <dbReference type="ARBA" id="ARBA00010990"/>
    </source>
</evidence>
<dbReference type="Gene3D" id="3.90.470.20">
    <property type="entry name" value="4'-phosphopantetheinyl transferase domain"/>
    <property type="match status" value="2"/>
</dbReference>
<protein>
    <recommendedName>
        <fullName evidence="3">4'-phosphopantetheinyl transferase domain-containing protein</fullName>
    </recommendedName>
</protein>
<evidence type="ECO:0000259" key="3">
    <source>
        <dbReference type="Pfam" id="PF01648"/>
    </source>
</evidence>
<dbReference type="RefSeq" id="WP_077926107.1">
    <property type="nucleotide sequence ID" value="NZ_BAABKE010000001.1"/>
</dbReference>
<dbReference type="SUPFAM" id="SSF56214">
    <property type="entry name" value="4'-phosphopantetheinyl transferase"/>
    <property type="match status" value="2"/>
</dbReference>
<organism evidence="4 5">
    <name type="scientific">Wohlfahrtiimonas larvae</name>
    <dbReference type="NCBI Taxonomy" id="1157986"/>
    <lineage>
        <taxon>Bacteria</taxon>
        <taxon>Pseudomonadati</taxon>
        <taxon>Pseudomonadota</taxon>
        <taxon>Gammaproteobacteria</taxon>
        <taxon>Cardiobacteriales</taxon>
        <taxon>Ignatzschineriaceae</taxon>
        <taxon>Wohlfahrtiimonas</taxon>
    </lineage>
</organism>
<dbReference type="PANTHER" id="PTHR12215:SF10">
    <property type="entry name" value="L-AMINOADIPATE-SEMIALDEHYDE DEHYDROGENASE-PHOSPHOPANTETHEINYL TRANSFERASE"/>
    <property type="match status" value="1"/>
</dbReference>
<comment type="similarity">
    <text evidence="1">Belongs to the P-Pant transferase superfamily. Gsp/Sfp/HetI/AcpT family.</text>
</comment>
<dbReference type="InterPro" id="IPR037143">
    <property type="entry name" value="4-PPantetheinyl_Trfase_dom_sf"/>
</dbReference>
<accession>A0ABP9MC01</accession>
<dbReference type="Proteomes" id="UP001500631">
    <property type="component" value="Unassembled WGS sequence"/>
</dbReference>
<keyword evidence="2" id="KW-0808">Transferase</keyword>
<evidence type="ECO:0000313" key="5">
    <source>
        <dbReference type="Proteomes" id="UP001500631"/>
    </source>
</evidence>
<gene>
    <name evidence="4" type="ORF">GCM10023338_00020</name>
</gene>